<dbReference type="GO" id="GO:0050487">
    <property type="term" value="F:sulfoacetaldehyde acetyltransferase activity"/>
    <property type="evidence" value="ECO:0007669"/>
    <property type="project" value="UniProtKB-UniRule"/>
</dbReference>
<evidence type="ECO:0000256" key="2">
    <source>
        <dbReference type="ARBA" id="ARBA00001964"/>
    </source>
</evidence>
<dbReference type="EMBL" id="WIXJ01000002">
    <property type="protein sequence ID" value="MQY51137.1"/>
    <property type="molecule type" value="Genomic_DNA"/>
</dbReference>
<protein>
    <recommendedName>
        <fullName evidence="4 10">Sulfoacetaldehyde acetyltransferase</fullName>
        <ecNumber evidence="4 10">2.3.3.15</ecNumber>
    </recommendedName>
</protein>
<reference evidence="15 16" key="1">
    <citation type="submission" date="2019-10" db="EMBL/GenBank/DDBJ databases">
        <title>Whole-genome sequence of the purple nonsulfur photosynthetic bacterium Rhodocyclus tenuis.</title>
        <authorList>
            <person name="Kyndt J.A."/>
            <person name="Meyer T.E."/>
        </authorList>
    </citation>
    <scope>NUCLEOTIDE SEQUENCE [LARGE SCALE GENOMIC DNA]</scope>
    <source>
        <strain evidence="15 16">DSM 110</strain>
    </source>
</reference>
<evidence type="ECO:0000256" key="7">
    <source>
        <dbReference type="ARBA" id="ARBA00022842"/>
    </source>
</evidence>
<dbReference type="InterPro" id="IPR012000">
    <property type="entry name" value="Thiamin_PyroP_enz_cen_dom"/>
</dbReference>
<keyword evidence="6" id="KW-0479">Metal-binding</keyword>
<dbReference type="InterPro" id="IPR017820">
    <property type="entry name" value="Sulphoacetald_Actrfrase"/>
</dbReference>
<dbReference type="GO" id="GO:0030976">
    <property type="term" value="F:thiamine pyrophosphate binding"/>
    <property type="evidence" value="ECO:0007669"/>
    <property type="project" value="InterPro"/>
</dbReference>
<dbReference type="GO" id="GO:0000287">
    <property type="term" value="F:magnesium ion binding"/>
    <property type="evidence" value="ECO:0007669"/>
    <property type="project" value="InterPro"/>
</dbReference>
<feature type="domain" description="Thiamine pyrophosphate enzyme TPP-binding" evidence="13">
    <location>
        <begin position="402"/>
        <end position="548"/>
    </location>
</feature>
<name>A0A6L5JUS7_RHOTE</name>
<dbReference type="GO" id="GO:0050660">
    <property type="term" value="F:flavin adenine dinucleotide binding"/>
    <property type="evidence" value="ECO:0007669"/>
    <property type="project" value="TreeGrafter"/>
</dbReference>
<dbReference type="GO" id="GO:0019529">
    <property type="term" value="P:taurine catabolic process"/>
    <property type="evidence" value="ECO:0007669"/>
    <property type="project" value="UniProtKB-UniRule"/>
</dbReference>
<evidence type="ECO:0000256" key="9">
    <source>
        <dbReference type="ARBA" id="ARBA00023315"/>
    </source>
</evidence>
<dbReference type="GO" id="GO:0003984">
    <property type="term" value="F:acetolactate synthase activity"/>
    <property type="evidence" value="ECO:0007669"/>
    <property type="project" value="TreeGrafter"/>
</dbReference>
<dbReference type="EC" id="2.3.3.15" evidence="4 10"/>
<dbReference type="SUPFAM" id="SSF52467">
    <property type="entry name" value="DHS-like NAD/FAD-binding domain"/>
    <property type="match status" value="1"/>
</dbReference>
<dbReference type="NCBIfam" id="TIGR03457">
    <property type="entry name" value="sulphoacet_xsc"/>
    <property type="match status" value="1"/>
</dbReference>
<dbReference type="GO" id="GO:0009097">
    <property type="term" value="P:isoleucine biosynthetic process"/>
    <property type="evidence" value="ECO:0007669"/>
    <property type="project" value="TreeGrafter"/>
</dbReference>
<sequence length="581" mass="62161">MTEARRVYTGRQRVTPSEAFVETLVTQGVTDVFGIVGSAYMDAHDLFPLAGIRFISTAHEQNAAHMADGYARATGRHGVCIAQNGPGVTNFVTAIAAAYWAHSPVVAITPESGSLTAGLGGFQETEQLPIFSKITKWQTHVNSPSRIAELTGRAFHYALHERGPTQVNIPRDYFYGEIETEIPRPFPVQRGAGDSAAIRRAAELLASAKFPVIVAGGGVGSAGALTELTALAEHLTAPVVNSYLHNDTFPASHELAAGPLGYQGSQAAMKLIAQADVVLALGSRLGPFGTLPQYGLDYWPKNARIIQVDADFRVIGLVKPVEVGIHGDAKAAAAAIYGELRSLHGERPRNEARIAAIRAARAAWQQELDSLRGANEAGRVDPRRALAELAKARPKNAMVATDIGNVCSVSNSYLQFEEPNSFFAAMAFGNCGYAYPTAIGAKVGRPDRPSIAYVGDGAWGMSLAEVLTCVRENIPAIAVVFDNGQWGAEKRNQIDYFDSRFLGTDLANPNFAEVAKAMGGHGITVEHEDQVGSALQEAIASNRPTVINLRLTQALGDPFRRDAFKPPRRLLDKYAAYSAGA</sequence>
<comment type="caution">
    <text evidence="15">The sequence shown here is derived from an EMBL/GenBank/DDBJ whole genome shotgun (WGS) entry which is preliminary data.</text>
</comment>
<evidence type="ECO:0000256" key="8">
    <source>
        <dbReference type="ARBA" id="ARBA00023052"/>
    </source>
</evidence>
<keyword evidence="8 11" id="KW-0786">Thiamine pyrophosphate</keyword>
<dbReference type="OrthoDB" id="2254214at2"/>
<evidence type="ECO:0000259" key="14">
    <source>
        <dbReference type="Pfam" id="PF02776"/>
    </source>
</evidence>
<evidence type="ECO:0000256" key="3">
    <source>
        <dbReference type="ARBA" id="ARBA00007812"/>
    </source>
</evidence>
<comment type="cofactor">
    <cofactor evidence="2">
        <name>thiamine diphosphate</name>
        <dbReference type="ChEBI" id="CHEBI:58937"/>
    </cofactor>
</comment>
<evidence type="ECO:0000256" key="4">
    <source>
        <dbReference type="ARBA" id="ARBA00012971"/>
    </source>
</evidence>
<evidence type="ECO:0000259" key="13">
    <source>
        <dbReference type="Pfam" id="PF02775"/>
    </source>
</evidence>
<dbReference type="InterPro" id="IPR029035">
    <property type="entry name" value="DHS-like_NAD/FAD-binding_dom"/>
</dbReference>
<comment type="cofactor">
    <cofactor evidence="1">
        <name>Mg(2+)</name>
        <dbReference type="ChEBI" id="CHEBI:18420"/>
    </cofactor>
</comment>
<dbReference type="AlphaFoldDB" id="A0A6L5JUS7"/>
<dbReference type="PANTHER" id="PTHR18968:SF13">
    <property type="entry name" value="ACETOLACTATE SYNTHASE CATALYTIC SUBUNIT, MITOCHONDRIAL"/>
    <property type="match status" value="1"/>
</dbReference>
<organism evidence="15 16">
    <name type="scientific">Rhodocyclus tenuis</name>
    <name type="common">Rhodospirillum tenue</name>
    <dbReference type="NCBI Taxonomy" id="1066"/>
    <lineage>
        <taxon>Bacteria</taxon>
        <taxon>Pseudomonadati</taxon>
        <taxon>Pseudomonadota</taxon>
        <taxon>Betaproteobacteria</taxon>
        <taxon>Rhodocyclales</taxon>
        <taxon>Rhodocyclaceae</taxon>
        <taxon>Rhodocyclus</taxon>
    </lineage>
</organism>
<gene>
    <name evidence="15" type="primary">xsc</name>
    <name evidence="15" type="ORF">GHK24_05010</name>
</gene>
<keyword evidence="5 15" id="KW-0808">Transferase</keyword>
<dbReference type="InterPro" id="IPR029061">
    <property type="entry name" value="THDP-binding"/>
</dbReference>
<dbReference type="PANTHER" id="PTHR18968">
    <property type="entry name" value="THIAMINE PYROPHOSPHATE ENZYMES"/>
    <property type="match status" value="1"/>
</dbReference>
<dbReference type="InterPro" id="IPR045229">
    <property type="entry name" value="TPP_enz"/>
</dbReference>
<dbReference type="Pfam" id="PF02775">
    <property type="entry name" value="TPP_enzyme_C"/>
    <property type="match status" value="1"/>
</dbReference>
<dbReference type="NCBIfam" id="NF005713">
    <property type="entry name" value="PRK07525.1"/>
    <property type="match status" value="1"/>
</dbReference>
<dbReference type="FunFam" id="3.40.50.970:FF:000007">
    <property type="entry name" value="Acetolactate synthase"/>
    <property type="match status" value="1"/>
</dbReference>
<dbReference type="Pfam" id="PF02776">
    <property type="entry name" value="TPP_enzyme_N"/>
    <property type="match status" value="1"/>
</dbReference>
<comment type="similarity">
    <text evidence="3 11">Belongs to the TPP enzyme family.</text>
</comment>
<dbReference type="InterPro" id="IPR011766">
    <property type="entry name" value="TPP_enzyme_TPP-bd"/>
</dbReference>
<dbReference type="GO" id="GO:0005948">
    <property type="term" value="C:acetolactate synthase complex"/>
    <property type="evidence" value="ECO:0007669"/>
    <property type="project" value="TreeGrafter"/>
</dbReference>
<feature type="domain" description="Thiamine pyrophosphate enzyme central" evidence="12">
    <location>
        <begin position="198"/>
        <end position="335"/>
    </location>
</feature>
<evidence type="ECO:0000313" key="16">
    <source>
        <dbReference type="Proteomes" id="UP000480275"/>
    </source>
</evidence>
<evidence type="ECO:0000256" key="6">
    <source>
        <dbReference type="ARBA" id="ARBA00022723"/>
    </source>
</evidence>
<feature type="domain" description="Thiamine pyrophosphate enzyme N-terminal TPP-binding" evidence="14">
    <location>
        <begin position="17"/>
        <end position="128"/>
    </location>
</feature>
<evidence type="ECO:0000313" key="15">
    <source>
        <dbReference type="EMBL" id="MQY51137.1"/>
    </source>
</evidence>
<dbReference type="GO" id="GO:0009099">
    <property type="term" value="P:L-valine biosynthetic process"/>
    <property type="evidence" value="ECO:0007669"/>
    <property type="project" value="TreeGrafter"/>
</dbReference>
<dbReference type="Gene3D" id="3.40.50.970">
    <property type="match status" value="2"/>
</dbReference>
<keyword evidence="9 15" id="KW-0012">Acyltransferase</keyword>
<dbReference type="CDD" id="cd07035">
    <property type="entry name" value="TPP_PYR_POX_like"/>
    <property type="match status" value="1"/>
</dbReference>
<dbReference type="SUPFAM" id="SSF52518">
    <property type="entry name" value="Thiamin diphosphate-binding fold (THDP-binding)"/>
    <property type="match status" value="2"/>
</dbReference>
<evidence type="ECO:0000256" key="1">
    <source>
        <dbReference type="ARBA" id="ARBA00001946"/>
    </source>
</evidence>
<keyword evidence="7" id="KW-0460">Magnesium</keyword>
<evidence type="ECO:0000256" key="11">
    <source>
        <dbReference type="RuleBase" id="RU362132"/>
    </source>
</evidence>
<dbReference type="Pfam" id="PF00205">
    <property type="entry name" value="TPP_enzyme_M"/>
    <property type="match status" value="1"/>
</dbReference>
<dbReference type="InterPro" id="IPR012001">
    <property type="entry name" value="Thiamin_PyroP_enz_TPP-bd_dom"/>
</dbReference>
<evidence type="ECO:0000256" key="5">
    <source>
        <dbReference type="ARBA" id="ARBA00022679"/>
    </source>
</evidence>
<proteinExistence type="inferred from homology"/>
<dbReference type="Proteomes" id="UP000480275">
    <property type="component" value="Unassembled WGS sequence"/>
</dbReference>
<accession>A0A6L5JUS7</accession>
<evidence type="ECO:0000256" key="10">
    <source>
        <dbReference type="NCBIfam" id="TIGR03457"/>
    </source>
</evidence>
<dbReference type="Gene3D" id="3.40.50.1220">
    <property type="entry name" value="TPP-binding domain"/>
    <property type="match status" value="1"/>
</dbReference>
<evidence type="ECO:0000259" key="12">
    <source>
        <dbReference type="Pfam" id="PF00205"/>
    </source>
</evidence>